<dbReference type="Gene3D" id="1.10.30.10">
    <property type="entry name" value="High mobility group box domain"/>
    <property type="match status" value="1"/>
</dbReference>
<dbReference type="EMBL" id="JAVRJZ010000015">
    <property type="protein sequence ID" value="KAK2712104.1"/>
    <property type="molecule type" value="Genomic_DNA"/>
</dbReference>
<sequence length="468" mass="54599">MPVEETDLSPVFSRSKRIRKIKHSEDFEYASNDDLQENDSTRRGKRSRSQTNDDEDFETKLRKNKPSSQSENETMEKLAYVKKQLNRLGITLPQKPKGGYVSFVTSIRESVAAKYPQATFGDLTHLLAEEWNKLPSEEKKRHLDIAKTEKEKYRMELTEIEKKYGINLQIFLKMRRPRGRCKPFSEKVRTNLERNKSTMFARKSLTSEERYMRRIEGGPSESEESPKKKRVKVEEKENIKKSQKKKKRKARTPREERRRRKKRSANTSMTEEKDPAVEAKETESVVEEKETESAIEEKEPEEKKEEEKKPEKPERKPRSKPVEAKRRFKITDTPKLEMSIFTDDFLEVNKGREGELRQLRKTVGDLEEQTVALRHYVSSLEETLSYLETSCNEYNRLNCDLSRYLVDLSTVVVESFGKLKLPECGTLTHGNLGKYTEELVKISDSTGKSKNDILKLAREIAMSIKLPS</sequence>
<feature type="coiled-coil region" evidence="4">
    <location>
        <begin position="136"/>
        <end position="163"/>
    </location>
</feature>
<feature type="compositionally biased region" description="Basic residues" evidence="5">
    <location>
        <begin position="241"/>
        <end position="264"/>
    </location>
</feature>
<organism evidence="7 8">
    <name type="scientific">Artemia franciscana</name>
    <name type="common">Brine shrimp</name>
    <name type="synonym">Artemia sanfranciscana</name>
    <dbReference type="NCBI Taxonomy" id="6661"/>
    <lineage>
        <taxon>Eukaryota</taxon>
        <taxon>Metazoa</taxon>
        <taxon>Ecdysozoa</taxon>
        <taxon>Arthropoda</taxon>
        <taxon>Crustacea</taxon>
        <taxon>Branchiopoda</taxon>
        <taxon>Anostraca</taxon>
        <taxon>Artemiidae</taxon>
        <taxon>Artemia</taxon>
    </lineage>
</organism>
<dbReference type="GO" id="GO:0010468">
    <property type="term" value="P:regulation of gene expression"/>
    <property type="evidence" value="ECO:0007669"/>
    <property type="project" value="TreeGrafter"/>
</dbReference>
<evidence type="ECO:0000256" key="4">
    <source>
        <dbReference type="SAM" id="Coils"/>
    </source>
</evidence>
<feature type="DNA-binding region" description="HMG box" evidence="3">
    <location>
        <begin position="93"/>
        <end position="161"/>
    </location>
</feature>
<evidence type="ECO:0000256" key="3">
    <source>
        <dbReference type="PROSITE-ProRule" id="PRU00267"/>
    </source>
</evidence>
<name>A0AA88HRH8_ARTSF</name>
<evidence type="ECO:0000313" key="8">
    <source>
        <dbReference type="Proteomes" id="UP001187531"/>
    </source>
</evidence>
<dbReference type="Proteomes" id="UP001187531">
    <property type="component" value="Unassembled WGS sequence"/>
</dbReference>
<accession>A0AA88HRH8</accession>
<dbReference type="AlphaFoldDB" id="A0AA88HRH8"/>
<evidence type="ECO:0000313" key="7">
    <source>
        <dbReference type="EMBL" id="KAK2712104.1"/>
    </source>
</evidence>
<dbReference type="SMART" id="SM00398">
    <property type="entry name" value="HMG"/>
    <property type="match status" value="1"/>
</dbReference>
<dbReference type="InterPro" id="IPR036910">
    <property type="entry name" value="HMG_box_dom_sf"/>
</dbReference>
<keyword evidence="4" id="KW-0175">Coiled coil</keyword>
<dbReference type="InterPro" id="IPR051965">
    <property type="entry name" value="ChromReg_NeuronalGeneExpr"/>
</dbReference>
<feature type="compositionally biased region" description="Basic and acidic residues" evidence="5">
    <location>
        <begin position="205"/>
        <end position="216"/>
    </location>
</feature>
<dbReference type="GO" id="GO:0005634">
    <property type="term" value="C:nucleus"/>
    <property type="evidence" value="ECO:0007669"/>
    <property type="project" value="UniProtKB-UniRule"/>
</dbReference>
<dbReference type="PANTHER" id="PTHR46040:SF3">
    <property type="entry name" value="HIGH MOBILITY GROUP PROTEIN 2"/>
    <property type="match status" value="1"/>
</dbReference>
<keyword evidence="8" id="KW-1185">Reference proteome</keyword>
<dbReference type="InterPro" id="IPR009071">
    <property type="entry name" value="HMG_box_dom"/>
</dbReference>
<dbReference type="Pfam" id="PF00505">
    <property type="entry name" value="HMG_box"/>
    <property type="match status" value="1"/>
</dbReference>
<reference evidence="7" key="1">
    <citation type="submission" date="2023-07" db="EMBL/GenBank/DDBJ databases">
        <title>Chromosome-level genome assembly of Artemia franciscana.</title>
        <authorList>
            <person name="Jo E."/>
        </authorList>
    </citation>
    <scope>NUCLEOTIDE SEQUENCE</scope>
    <source>
        <tissue evidence="7">Whole body</tissue>
    </source>
</reference>
<feature type="compositionally biased region" description="Basic and acidic residues" evidence="5">
    <location>
        <begin position="270"/>
        <end position="324"/>
    </location>
</feature>
<feature type="compositionally biased region" description="Basic and acidic residues" evidence="5">
    <location>
        <begin position="183"/>
        <end position="196"/>
    </location>
</feature>
<feature type="region of interest" description="Disordered" evidence="5">
    <location>
        <begin position="182"/>
        <end position="324"/>
    </location>
</feature>
<keyword evidence="1 3" id="KW-0238">DNA-binding</keyword>
<evidence type="ECO:0000256" key="1">
    <source>
        <dbReference type="ARBA" id="ARBA00023125"/>
    </source>
</evidence>
<comment type="caution">
    <text evidence="7">The sequence shown here is derived from an EMBL/GenBank/DDBJ whole genome shotgun (WGS) entry which is preliminary data.</text>
</comment>
<evidence type="ECO:0000259" key="6">
    <source>
        <dbReference type="PROSITE" id="PS50118"/>
    </source>
</evidence>
<dbReference type="PROSITE" id="PS50118">
    <property type="entry name" value="HMG_BOX_2"/>
    <property type="match status" value="1"/>
</dbReference>
<dbReference type="GO" id="GO:0003677">
    <property type="term" value="F:DNA binding"/>
    <property type="evidence" value="ECO:0007669"/>
    <property type="project" value="UniProtKB-UniRule"/>
</dbReference>
<feature type="region of interest" description="Disordered" evidence="5">
    <location>
        <begin position="25"/>
        <end position="74"/>
    </location>
</feature>
<proteinExistence type="predicted"/>
<protein>
    <recommendedName>
        <fullName evidence="6">HMG box domain-containing protein</fullName>
    </recommendedName>
</protein>
<gene>
    <name evidence="7" type="ORF">QYM36_010957</name>
</gene>
<feature type="domain" description="HMG box" evidence="6">
    <location>
        <begin position="93"/>
        <end position="161"/>
    </location>
</feature>
<evidence type="ECO:0000256" key="2">
    <source>
        <dbReference type="ARBA" id="ARBA00023242"/>
    </source>
</evidence>
<keyword evidence="2 3" id="KW-0539">Nucleus</keyword>
<dbReference type="SUPFAM" id="SSF47095">
    <property type="entry name" value="HMG-box"/>
    <property type="match status" value="1"/>
</dbReference>
<evidence type="ECO:0000256" key="5">
    <source>
        <dbReference type="SAM" id="MobiDB-lite"/>
    </source>
</evidence>
<dbReference type="PANTHER" id="PTHR46040">
    <property type="entry name" value="HIGH MOBILITY GROUP PROTEIN 2"/>
    <property type="match status" value="1"/>
</dbReference>